<reference evidence="1" key="2">
    <citation type="journal article" date="2023" name="IMA Fungus">
        <title>Comparative genomic study of the Penicillium genus elucidates a diverse pangenome and 15 lateral gene transfer events.</title>
        <authorList>
            <person name="Petersen C."/>
            <person name="Sorensen T."/>
            <person name="Nielsen M.R."/>
            <person name="Sondergaard T.E."/>
            <person name="Sorensen J.L."/>
            <person name="Fitzpatrick D.A."/>
            <person name="Frisvad J.C."/>
            <person name="Nielsen K.L."/>
        </authorList>
    </citation>
    <scope>NUCLEOTIDE SEQUENCE</scope>
    <source>
        <strain evidence="1">IBT 35673</strain>
    </source>
</reference>
<dbReference type="EMBL" id="JAPZBQ010000004">
    <property type="protein sequence ID" value="KAJ5334961.1"/>
    <property type="molecule type" value="Genomic_DNA"/>
</dbReference>
<gene>
    <name evidence="1" type="ORF">N7452_007364</name>
</gene>
<dbReference type="AlphaFoldDB" id="A0A9W9UDW9"/>
<evidence type="ECO:0000313" key="2">
    <source>
        <dbReference type="Proteomes" id="UP001147695"/>
    </source>
</evidence>
<dbReference type="Proteomes" id="UP001147695">
    <property type="component" value="Unassembled WGS sequence"/>
</dbReference>
<reference evidence="1" key="1">
    <citation type="submission" date="2022-12" db="EMBL/GenBank/DDBJ databases">
        <authorList>
            <person name="Petersen C."/>
        </authorList>
    </citation>
    <scope>NUCLEOTIDE SEQUENCE</scope>
    <source>
        <strain evidence="1">IBT 35673</strain>
    </source>
</reference>
<evidence type="ECO:0000313" key="1">
    <source>
        <dbReference type="EMBL" id="KAJ5334961.1"/>
    </source>
</evidence>
<comment type="caution">
    <text evidence="1">The sequence shown here is derived from an EMBL/GenBank/DDBJ whole genome shotgun (WGS) entry which is preliminary data.</text>
</comment>
<dbReference type="SUPFAM" id="SSF52047">
    <property type="entry name" value="RNI-like"/>
    <property type="match status" value="1"/>
</dbReference>
<name>A0A9W9UDW9_PENBR</name>
<proteinExistence type="predicted"/>
<dbReference type="Gene3D" id="3.80.10.10">
    <property type="entry name" value="Ribonuclease Inhibitor"/>
    <property type="match status" value="1"/>
</dbReference>
<organism evidence="1 2">
    <name type="scientific">Penicillium brevicompactum</name>
    <dbReference type="NCBI Taxonomy" id="5074"/>
    <lineage>
        <taxon>Eukaryota</taxon>
        <taxon>Fungi</taxon>
        <taxon>Dikarya</taxon>
        <taxon>Ascomycota</taxon>
        <taxon>Pezizomycotina</taxon>
        <taxon>Eurotiomycetes</taxon>
        <taxon>Eurotiomycetidae</taxon>
        <taxon>Eurotiales</taxon>
        <taxon>Aspergillaceae</taxon>
        <taxon>Penicillium</taxon>
    </lineage>
</organism>
<sequence length="248" mass="28454">MTCIEEHPNKPQLHLLAENGLNYCPRSLPAVVTLKVVNNPWCGDRAEPENFLNFITSCPNLKSCTWGQHTWTYWATLLEGDDMHKPFPSLEHLSLELYDLRNEMLTFGPHDRFDWSGLKSLKLGRNWEHVSRNLEILTGRMVNLKRLHVSTYSLEDTESDQSLEGFLMSFDTLEDLAIFNCYAPFKAIAHHPRLVNLDVHGDEDYDGSPICNMPEVQDLIHLDKSCPSLETIGLDIERVDDDWVCVNS</sequence>
<accession>A0A9W9UDW9</accession>
<protein>
    <submittedName>
        <fullName evidence="1">Uncharacterized protein</fullName>
    </submittedName>
</protein>
<dbReference type="InterPro" id="IPR032675">
    <property type="entry name" value="LRR_dom_sf"/>
</dbReference>